<sequence length="42" mass="4717">MDTCQCVTPGNNNIEANITQQLQFLRDKGSIQFLSPGKYKKS</sequence>
<dbReference type="InterPro" id="IPR041368">
    <property type="entry name" value="DRP_C"/>
</dbReference>
<name>A0A9D9HQI4_9SPIR</name>
<dbReference type="EMBL" id="JADIMM010000102">
    <property type="protein sequence ID" value="MBO8458301.1"/>
    <property type="molecule type" value="Genomic_DNA"/>
</dbReference>
<gene>
    <name evidence="2" type="ORF">IAA81_08780</name>
</gene>
<dbReference type="AlphaFoldDB" id="A0A9D9HQI4"/>
<comment type="caution">
    <text evidence="2">The sequence shown here is derived from an EMBL/GenBank/DDBJ whole genome shotgun (WGS) entry which is preliminary data.</text>
</comment>
<reference evidence="2" key="2">
    <citation type="journal article" date="2021" name="PeerJ">
        <title>Extensive microbial diversity within the chicken gut microbiome revealed by metagenomics and culture.</title>
        <authorList>
            <person name="Gilroy R."/>
            <person name="Ravi A."/>
            <person name="Getino M."/>
            <person name="Pursley I."/>
            <person name="Horton D.L."/>
            <person name="Alikhan N.F."/>
            <person name="Baker D."/>
            <person name="Gharbi K."/>
            <person name="Hall N."/>
            <person name="Watson M."/>
            <person name="Adriaenssens E.M."/>
            <person name="Foster-Nyarko E."/>
            <person name="Jarju S."/>
            <person name="Secka A."/>
            <person name="Antonio M."/>
            <person name="Oren A."/>
            <person name="Chaudhuri R.R."/>
            <person name="La Ragione R."/>
            <person name="Hildebrand F."/>
            <person name="Pallen M.J."/>
        </authorList>
    </citation>
    <scope>NUCLEOTIDE SEQUENCE</scope>
    <source>
        <strain evidence="2">10532</strain>
    </source>
</reference>
<feature type="domain" description="Dam-replacing protein HTH" evidence="1">
    <location>
        <begin position="6"/>
        <end position="41"/>
    </location>
</feature>
<dbReference type="Proteomes" id="UP000823638">
    <property type="component" value="Unassembled WGS sequence"/>
</dbReference>
<protein>
    <recommendedName>
        <fullName evidence="1">Dam-replacing protein HTH domain-containing protein</fullName>
    </recommendedName>
</protein>
<organism evidence="2 3">
    <name type="scientific">Candidatus Gallitreponema excrementavium</name>
    <dbReference type="NCBI Taxonomy" id="2840840"/>
    <lineage>
        <taxon>Bacteria</taxon>
        <taxon>Pseudomonadati</taxon>
        <taxon>Spirochaetota</taxon>
        <taxon>Spirochaetia</taxon>
        <taxon>Spirochaetales</taxon>
        <taxon>Candidatus Gallitreponema</taxon>
    </lineage>
</organism>
<dbReference type="Pfam" id="PF17726">
    <property type="entry name" value="DpnI_C"/>
    <property type="match status" value="1"/>
</dbReference>
<evidence type="ECO:0000259" key="1">
    <source>
        <dbReference type="Pfam" id="PF17726"/>
    </source>
</evidence>
<evidence type="ECO:0000313" key="3">
    <source>
        <dbReference type="Proteomes" id="UP000823638"/>
    </source>
</evidence>
<dbReference type="Gene3D" id="1.10.10.10">
    <property type="entry name" value="Winged helix-like DNA-binding domain superfamily/Winged helix DNA-binding domain"/>
    <property type="match status" value="1"/>
</dbReference>
<accession>A0A9D9HQI4</accession>
<evidence type="ECO:0000313" key="2">
    <source>
        <dbReference type="EMBL" id="MBO8458301.1"/>
    </source>
</evidence>
<proteinExistence type="predicted"/>
<reference evidence="2" key="1">
    <citation type="submission" date="2020-10" db="EMBL/GenBank/DDBJ databases">
        <authorList>
            <person name="Gilroy R."/>
        </authorList>
    </citation>
    <scope>NUCLEOTIDE SEQUENCE</scope>
    <source>
        <strain evidence="2">10532</strain>
    </source>
</reference>
<dbReference type="InterPro" id="IPR036388">
    <property type="entry name" value="WH-like_DNA-bd_sf"/>
</dbReference>